<dbReference type="PANTHER" id="PTHR30348">
    <property type="entry name" value="UNCHARACTERIZED PROTEIN YECE"/>
    <property type="match status" value="1"/>
</dbReference>
<dbReference type="Gene3D" id="3.20.20.410">
    <property type="entry name" value="Protein of unknown function UPF0759"/>
    <property type="match status" value="1"/>
</dbReference>
<dbReference type="SUPFAM" id="SSF117396">
    <property type="entry name" value="TM1631-like"/>
    <property type="match status" value="1"/>
</dbReference>
<keyword evidence="1" id="KW-1185">Reference proteome</keyword>
<organism evidence="1 2">
    <name type="scientific">Derxia gummosa DSM 723</name>
    <dbReference type="NCBI Taxonomy" id="1121388"/>
    <lineage>
        <taxon>Bacteria</taxon>
        <taxon>Pseudomonadati</taxon>
        <taxon>Pseudomonadota</taxon>
        <taxon>Betaproteobacteria</taxon>
        <taxon>Burkholderiales</taxon>
        <taxon>Alcaligenaceae</taxon>
        <taxon>Derxia</taxon>
    </lineage>
</organism>
<dbReference type="PANTHER" id="PTHR30348:SF13">
    <property type="entry name" value="UPF0759 PROTEIN YUNF"/>
    <property type="match status" value="1"/>
</dbReference>
<reference evidence="2" key="1">
    <citation type="submission" date="2025-08" db="UniProtKB">
        <authorList>
            <consortium name="RefSeq"/>
        </authorList>
    </citation>
    <scope>IDENTIFICATION</scope>
</reference>
<accession>A0A8B6X3M0</accession>
<dbReference type="InterPro" id="IPR036520">
    <property type="entry name" value="UPF0759_sf"/>
</dbReference>
<dbReference type="RefSeq" id="WP_028311243.1">
    <property type="nucleotide sequence ID" value="NZ_AXWS01000008.1"/>
</dbReference>
<evidence type="ECO:0000313" key="2">
    <source>
        <dbReference type="RefSeq" id="WP_028311243.1"/>
    </source>
</evidence>
<sequence>MTTPANILVGTASWADKGLIATRRFYPPGCNTAEARLRHYASVFPLVEVDSSWYALPSRRNAELWRDRTPAGFTFNFKAFRVFTGHPADASVLPADLRTALGARPGDRYSYRKLPGEVIDELWRRQMDALLPLIDAGKFGALLFQFAPWLRRDRAGQAHVGDCVRSATDAFAAARPGVEPPLLAAEFRDRSWFATPAACIDTLDRERELGLVNVVVDEPQDWRNTIPAVWEVSQPKLAILRLHGRNEAAWGNSAATSSASRFDYDYSAAELATLADQARMLALDAKRLHVVFNTNREDQGPRNALGFIDALAG</sequence>
<protein>
    <submittedName>
        <fullName evidence="2">DUF72 domain-containing protein</fullName>
    </submittedName>
</protein>
<dbReference type="AlphaFoldDB" id="A0A8B6X3M0"/>
<dbReference type="Pfam" id="PF01904">
    <property type="entry name" value="DUF72"/>
    <property type="match status" value="1"/>
</dbReference>
<dbReference type="OrthoDB" id="9780310at2"/>
<dbReference type="Proteomes" id="UP000675920">
    <property type="component" value="Unplaced"/>
</dbReference>
<evidence type="ECO:0000313" key="1">
    <source>
        <dbReference type="Proteomes" id="UP000675920"/>
    </source>
</evidence>
<dbReference type="InterPro" id="IPR002763">
    <property type="entry name" value="DUF72"/>
</dbReference>
<name>A0A8B6X3M0_9BURK</name>
<proteinExistence type="predicted"/>